<dbReference type="Proteomes" id="UP000478740">
    <property type="component" value="Unassembled WGS sequence"/>
</dbReference>
<dbReference type="InterPro" id="IPR014567">
    <property type="entry name" value="UCP031900"/>
</dbReference>
<keyword evidence="3" id="KW-1185">Reference proteome</keyword>
<evidence type="ECO:0000313" key="3">
    <source>
        <dbReference type="Proteomes" id="UP000478740"/>
    </source>
</evidence>
<dbReference type="InterPro" id="IPR027372">
    <property type="entry name" value="Phytase-like_dom"/>
</dbReference>
<dbReference type="Gene3D" id="2.130.10.10">
    <property type="entry name" value="YVTN repeat-like/Quinoprotein amine dehydrogenase"/>
    <property type="match status" value="1"/>
</dbReference>
<feature type="domain" description="Phytase-like" evidence="1">
    <location>
        <begin position="69"/>
        <end position="309"/>
    </location>
</feature>
<evidence type="ECO:0000313" key="2">
    <source>
        <dbReference type="EMBL" id="MTH65830.1"/>
    </source>
</evidence>
<dbReference type="RefSeq" id="WP_155045708.1">
    <property type="nucleotide sequence ID" value="NZ_WMIH01000019.1"/>
</dbReference>
<dbReference type="InterPro" id="IPR015943">
    <property type="entry name" value="WD40/YVTN_repeat-like_dom_sf"/>
</dbReference>
<dbReference type="AlphaFoldDB" id="A0A6L6J3J2"/>
<evidence type="ECO:0000259" key="1">
    <source>
        <dbReference type="Pfam" id="PF13449"/>
    </source>
</evidence>
<protein>
    <submittedName>
        <fullName evidence="2">Esterase-like activity of phytase family protein</fullName>
    </submittedName>
</protein>
<accession>A0A6L6J3J2</accession>
<dbReference type="EMBL" id="WMII01000017">
    <property type="protein sequence ID" value="MTH65830.1"/>
    <property type="molecule type" value="Genomic_DNA"/>
</dbReference>
<name>A0A6L6J3J2_9RHOB</name>
<proteinExistence type="predicted"/>
<reference evidence="2 3" key="1">
    <citation type="submission" date="2019-11" db="EMBL/GenBank/DDBJ databases">
        <authorList>
            <person name="Dong K."/>
        </authorList>
    </citation>
    <scope>NUCLEOTIDE SEQUENCE [LARGE SCALE GENOMIC DNA]</scope>
    <source>
        <strain evidence="2 3">DK608</strain>
    </source>
</reference>
<comment type="caution">
    <text evidence="2">The sequence shown here is derived from an EMBL/GenBank/DDBJ whole genome shotgun (WGS) entry which is preliminary data.</text>
</comment>
<gene>
    <name evidence="2" type="ORF">GL284_16280</name>
</gene>
<sequence length="327" mass="36449">MSGRRNRPLTGAATGRIWQRRPLGWAALSLLALFVTLSQSCAAQPQAGRGAMPLVEHVGTYVWKLEDAEFGGYSGIEIMDHGTRYMALSDRGTLRWGAVQRDDQGRIEGLTSDGRARLRDSKGKVFTSGWTGDSEGIAIGRDGTIWISFEGLSRVAAYDAPDAKARPLPRPEAFKHFLRNSSLEALAITDDGTLLTIPERSGAATRPFPVWRFRNGTWDQPFSIPRTGDWLVTGADVGPDGRLYVLERDFLGLLGFRSRVRRFDMSDTALTHEQTLLTSRPLQYDNLEGIAVWDDDQGIRITLISDDNFNFVQRTELVEYRVTEPAE</sequence>
<dbReference type="SUPFAM" id="SSF101898">
    <property type="entry name" value="NHL repeat"/>
    <property type="match status" value="1"/>
</dbReference>
<dbReference type="PIRSF" id="PIRSF031900">
    <property type="entry name" value="UCP031900"/>
    <property type="match status" value="1"/>
</dbReference>
<dbReference type="Pfam" id="PF13449">
    <property type="entry name" value="Phytase-like"/>
    <property type="match status" value="1"/>
</dbReference>
<organism evidence="2 3">
    <name type="scientific">Paracoccus shanxieyensis</name>
    <dbReference type="NCBI Taxonomy" id="2675752"/>
    <lineage>
        <taxon>Bacteria</taxon>
        <taxon>Pseudomonadati</taxon>
        <taxon>Pseudomonadota</taxon>
        <taxon>Alphaproteobacteria</taxon>
        <taxon>Rhodobacterales</taxon>
        <taxon>Paracoccaceae</taxon>
        <taxon>Paracoccus</taxon>
    </lineage>
</organism>